<dbReference type="EMBL" id="JANIGP010000001">
    <property type="protein sequence ID" value="MCY0107192.1"/>
    <property type="molecule type" value="Genomic_DNA"/>
</dbReference>
<organism evidence="1 2">
    <name type="scientific">Pseudomonas monsensis</name>
    <dbReference type="NCBI Taxonomy" id="2745509"/>
    <lineage>
        <taxon>Bacteria</taxon>
        <taxon>Pseudomonadati</taxon>
        <taxon>Pseudomonadota</taxon>
        <taxon>Gammaproteobacteria</taxon>
        <taxon>Pseudomonadales</taxon>
        <taxon>Pseudomonadaceae</taxon>
        <taxon>Pseudomonas</taxon>
    </lineage>
</organism>
<keyword evidence="2" id="KW-1185">Reference proteome</keyword>
<accession>A0ABT3YNX6</accession>
<gene>
    <name evidence="1" type="ORF">NQF78_02645</name>
</gene>
<evidence type="ECO:0000313" key="1">
    <source>
        <dbReference type="EMBL" id="MCY0107192.1"/>
    </source>
</evidence>
<comment type="caution">
    <text evidence="1">The sequence shown here is derived from an EMBL/GenBank/DDBJ whole genome shotgun (WGS) entry which is preliminary data.</text>
</comment>
<evidence type="ECO:0000313" key="2">
    <source>
        <dbReference type="Proteomes" id="UP001207830"/>
    </source>
</evidence>
<reference evidence="1 2" key="1">
    <citation type="submission" date="2022-07" db="EMBL/GenBank/DDBJ databases">
        <title>Characterization of plant growth promoting rhizobacteria (PGPR) for use as bioinoculants in agriculture.</title>
        <authorList>
            <person name="Hassen A.I."/>
            <person name="Pierneef R."/>
        </authorList>
    </citation>
    <scope>NUCLEOTIDE SEQUENCE [LARGE SCALE GENOMIC DNA]</scope>
    <source>
        <strain evidence="1 2">SARCC-3054</strain>
    </source>
</reference>
<evidence type="ECO:0008006" key="3">
    <source>
        <dbReference type="Google" id="ProtNLM"/>
    </source>
</evidence>
<protein>
    <recommendedName>
        <fullName evidence="3">Immunity protein 50</fullName>
    </recommendedName>
</protein>
<dbReference type="Proteomes" id="UP001207830">
    <property type="component" value="Unassembled WGS sequence"/>
</dbReference>
<dbReference type="RefSeq" id="WP_267795275.1">
    <property type="nucleotide sequence ID" value="NZ_JANIGP010000001.1"/>
</dbReference>
<name>A0ABT3YNX6_9PSED</name>
<proteinExistence type="predicted"/>
<sequence length="175" mass="19071">MLKINDIGECEGNVVEVDEYVPLTVRFGSGRDASPLYWRAGNGKDSLLEVGLSASTGKIISVTVVTIPSVALQHYECQMKSCAFDVGVPLFCVDGWASRESYSNRFLDDFSVGFDLFVDADRACIVFDVQQEIVQLVRNGSVSFGVSSRGELLSIEVSCLDVDKMDLLKSFTSCG</sequence>